<name>S4NPJ4_9NEOP</name>
<sequence>HFIPSAYSVHTLYACHWLRVSSLPLNCHSAETQYCDDFDLVRMPTFSRSPFRKFFCRRPFLKFTSSVTKLLI</sequence>
<dbReference type="EMBL" id="GAIX01013541">
    <property type="protein sequence ID" value="JAA79019.1"/>
    <property type="molecule type" value="Transcribed_RNA"/>
</dbReference>
<dbReference type="AlphaFoldDB" id="S4NPJ4"/>
<organism evidence="1">
    <name type="scientific">Pararge aegeria</name>
    <name type="common">speckled wood butterfly</name>
    <dbReference type="NCBI Taxonomy" id="116150"/>
    <lineage>
        <taxon>Eukaryota</taxon>
        <taxon>Metazoa</taxon>
        <taxon>Ecdysozoa</taxon>
        <taxon>Arthropoda</taxon>
        <taxon>Hexapoda</taxon>
        <taxon>Insecta</taxon>
        <taxon>Pterygota</taxon>
        <taxon>Neoptera</taxon>
        <taxon>Endopterygota</taxon>
        <taxon>Lepidoptera</taxon>
        <taxon>Glossata</taxon>
        <taxon>Ditrysia</taxon>
        <taxon>Papilionoidea</taxon>
        <taxon>Nymphalidae</taxon>
        <taxon>Satyrinae</taxon>
        <taxon>Satyrini</taxon>
        <taxon>Parargina</taxon>
        <taxon>Pararge</taxon>
    </lineage>
</organism>
<proteinExistence type="predicted"/>
<evidence type="ECO:0000313" key="1">
    <source>
        <dbReference type="EMBL" id="JAA79019.1"/>
    </source>
</evidence>
<accession>S4NPJ4</accession>
<reference evidence="1" key="2">
    <citation type="submission" date="2013-05" db="EMBL/GenBank/DDBJ databases">
        <authorList>
            <person name="Carter J.-M."/>
            <person name="Baker S.C."/>
            <person name="Pink R."/>
            <person name="Carter D.R.F."/>
            <person name="Collins A."/>
            <person name="Tomlin J."/>
            <person name="Gibbs M."/>
            <person name="Breuker C.J."/>
        </authorList>
    </citation>
    <scope>NUCLEOTIDE SEQUENCE</scope>
    <source>
        <tissue evidence="1">Ovary</tissue>
    </source>
</reference>
<reference evidence="1" key="1">
    <citation type="journal article" date="2013" name="BMC Genomics">
        <title>Unscrambling butterfly oogenesis.</title>
        <authorList>
            <person name="Carter J.M."/>
            <person name="Baker S.C."/>
            <person name="Pink R."/>
            <person name="Carter D.R."/>
            <person name="Collins A."/>
            <person name="Tomlin J."/>
            <person name="Gibbs M."/>
            <person name="Breuker C.J."/>
        </authorList>
    </citation>
    <scope>NUCLEOTIDE SEQUENCE</scope>
    <source>
        <tissue evidence="1">Ovary</tissue>
    </source>
</reference>
<protein>
    <submittedName>
        <fullName evidence="1">Uncharacterized protein</fullName>
    </submittedName>
</protein>
<feature type="non-terminal residue" evidence="1">
    <location>
        <position position="1"/>
    </location>
</feature>